<comment type="similarity">
    <text evidence="1">Belongs to the glycosyl hydrolase 16 family.</text>
</comment>
<dbReference type="Pfam" id="PF00722">
    <property type="entry name" value="Glyco_hydro_16"/>
    <property type="match status" value="1"/>
</dbReference>
<dbReference type="Gene3D" id="2.60.120.200">
    <property type="match status" value="1"/>
</dbReference>
<dbReference type="GO" id="GO:0004553">
    <property type="term" value="F:hydrolase activity, hydrolyzing O-glycosyl compounds"/>
    <property type="evidence" value="ECO:0007669"/>
    <property type="project" value="InterPro"/>
</dbReference>
<evidence type="ECO:0000313" key="4">
    <source>
        <dbReference type="Proteomes" id="UP000070544"/>
    </source>
</evidence>
<reference evidence="3 4" key="1">
    <citation type="journal article" date="2015" name="Genome Biol. Evol.">
        <title>Phylogenomic analyses indicate that early fungi evolved digesting cell walls of algal ancestors of land plants.</title>
        <authorList>
            <person name="Chang Y."/>
            <person name="Wang S."/>
            <person name="Sekimoto S."/>
            <person name="Aerts A.L."/>
            <person name="Choi C."/>
            <person name="Clum A."/>
            <person name="LaButti K.M."/>
            <person name="Lindquist E.A."/>
            <person name="Yee Ngan C."/>
            <person name="Ohm R.A."/>
            <person name="Salamov A.A."/>
            <person name="Grigoriev I.V."/>
            <person name="Spatafora J.W."/>
            <person name="Berbee M.L."/>
        </authorList>
    </citation>
    <scope>NUCLEOTIDE SEQUENCE [LARGE SCALE GENOMIC DNA]</scope>
    <source>
        <strain evidence="3 4">JEL478</strain>
    </source>
</reference>
<organism evidence="3 4">
    <name type="scientific">Gonapodya prolifera (strain JEL478)</name>
    <name type="common">Monoblepharis prolifera</name>
    <dbReference type="NCBI Taxonomy" id="1344416"/>
    <lineage>
        <taxon>Eukaryota</taxon>
        <taxon>Fungi</taxon>
        <taxon>Fungi incertae sedis</taxon>
        <taxon>Chytridiomycota</taxon>
        <taxon>Chytridiomycota incertae sedis</taxon>
        <taxon>Monoblepharidomycetes</taxon>
        <taxon>Monoblepharidales</taxon>
        <taxon>Gonapodyaceae</taxon>
        <taxon>Gonapodya</taxon>
    </lineage>
</organism>
<dbReference type="InterPro" id="IPR013320">
    <property type="entry name" value="ConA-like_dom_sf"/>
</dbReference>
<name>A0A138ZWR9_GONPJ</name>
<dbReference type="PANTHER" id="PTHR10963">
    <property type="entry name" value="GLYCOSYL HYDROLASE-RELATED"/>
    <property type="match status" value="1"/>
</dbReference>
<sequence>MNLSCLPTKDINFKSVKNTKKDTKMTNALPAVGLVSMVYFVKGGSKKSSYSSSKSGSSDGVVGKTLMWSDEFDKDGSVDSSKWSFEILHVNNEVQQYTTSQSNAYVANGSLVLKAIAQSDGTITSARLVSRGKFEFTYGTLVVRARCPGGVPNGGWPAIWCLGSKGEWPSGMEIDMMEYAPGGWGNNSAATVHWGSNYTDHHQYGTTKYCDISQWNIWKLDWSASQMTISLNNEVMLTYKNNNAYSFPAQTGQNGAKQYIILNYAVGGTMGGNAIDTSKFPATMEIDYVRYYQ</sequence>
<protein>
    <submittedName>
        <fullName evidence="3">Glycoside hydrolase family 16 protein</fullName>
    </submittedName>
</protein>
<accession>A0A138ZWR9</accession>
<dbReference type="OMA" id="IDIMEFY"/>
<dbReference type="EMBL" id="KQ965911">
    <property type="protein sequence ID" value="KXS08950.1"/>
    <property type="molecule type" value="Genomic_DNA"/>
</dbReference>
<keyword evidence="4" id="KW-1185">Reference proteome</keyword>
<dbReference type="PROSITE" id="PS51762">
    <property type="entry name" value="GH16_2"/>
    <property type="match status" value="1"/>
</dbReference>
<dbReference type="OrthoDB" id="5579351at2759"/>
<proteinExistence type="inferred from homology"/>
<gene>
    <name evidence="3" type="ORF">M427DRAFT_50164</name>
</gene>
<keyword evidence="3" id="KW-0378">Hydrolase</keyword>
<dbReference type="PANTHER" id="PTHR10963:SF55">
    <property type="entry name" value="GLYCOSIDE HYDROLASE FAMILY 16 PROTEIN"/>
    <property type="match status" value="1"/>
</dbReference>
<dbReference type="AlphaFoldDB" id="A0A138ZWR9"/>
<dbReference type="Proteomes" id="UP000070544">
    <property type="component" value="Unassembled WGS sequence"/>
</dbReference>
<dbReference type="InterPro" id="IPR050546">
    <property type="entry name" value="Glycosyl_Hydrlase_16"/>
</dbReference>
<dbReference type="InterPro" id="IPR000757">
    <property type="entry name" value="Beta-glucanase-like"/>
</dbReference>
<feature type="domain" description="GH16" evidence="2">
    <location>
        <begin position="48"/>
        <end position="293"/>
    </location>
</feature>
<evidence type="ECO:0000259" key="2">
    <source>
        <dbReference type="PROSITE" id="PS51762"/>
    </source>
</evidence>
<dbReference type="SUPFAM" id="SSF49899">
    <property type="entry name" value="Concanavalin A-like lectins/glucanases"/>
    <property type="match status" value="1"/>
</dbReference>
<evidence type="ECO:0000313" key="3">
    <source>
        <dbReference type="EMBL" id="KXS08950.1"/>
    </source>
</evidence>
<dbReference type="CDD" id="cd08023">
    <property type="entry name" value="GH16_laminarinase_like"/>
    <property type="match status" value="1"/>
</dbReference>
<dbReference type="STRING" id="1344416.A0A138ZWR9"/>
<dbReference type="GO" id="GO:0005975">
    <property type="term" value="P:carbohydrate metabolic process"/>
    <property type="evidence" value="ECO:0007669"/>
    <property type="project" value="InterPro"/>
</dbReference>
<evidence type="ECO:0000256" key="1">
    <source>
        <dbReference type="ARBA" id="ARBA00006865"/>
    </source>
</evidence>